<sequence>MPAIHQLAQAAQNSPLRFLATRNGSKDGDGDDDNNGLSGVAIAAIIVCVVIFITVLGCCYCCCCRRRRRKGNSGSSSDSDDDKDEGSGGGGGGNKFVYDPTKYIKKAIKKALKKIKKMVSKKNKKNKEKKAAGTAVHLEQTGPYGQGTHPGYGQNEREMGYNGGYDRLDGENEERVALASSPYGARNDH</sequence>
<feature type="transmembrane region" description="Helical" evidence="2">
    <location>
        <begin position="40"/>
        <end position="63"/>
    </location>
</feature>
<feature type="compositionally biased region" description="Basic and acidic residues" evidence="1">
    <location>
        <begin position="166"/>
        <end position="176"/>
    </location>
</feature>
<feature type="region of interest" description="Disordered" evidence="1">
    <location>
        <begin position="119"/>
        <end position="189"/>
    </location>
</feature>
<keyword evidence="4" id="KW-1185">Reference proteome</keyword>
<evidence type="ECO:0000313" key="3">
    <source>
        <dbReference type="EMBL" id="WQF89298.1"/>
    </source>
</evidence>
<dbReference type="AlphaFoldDB" id="A0AAX4J1M9"/>
<keyword evidence="2" id="KW-0472">Membrane</keyword>
<name>A0AAX4J1M9_9PEZI</name>
<organism evidence="3 4">
    <name type="scientific">Colletotrichum destructivum</name>
    <dbReference type="NCBI Taxonomy" id="34406"/>
    <lineage>
        <taxon>Eukaryota</taxon>
        <taxon>Fungi</taxon>
        <taxon>Dikarya</taxon>
        <taxon>Ascomycota</taxon>
        <taxon>Pezizomycotina</taxon>
        <taxon>Sordariomycetes</taxon>
        <taxon>Hypocreomycetidae</taxon>
        <taxon>Glomerellales</taxon>
        <taxon>Glomerellaceae</taxon>
        <taxon>Colletotrichum</taxon>
        <taxon>Colletotrichum destructivum species complex</taxon>
    </lineage>
</organism>
<dbReference type="GeneID" id="87950812"/>
<proteinExistence type="predicted"/>
<protein>
    <submittedName>
        <fullName evidence="3">Uncharacterized protein</fullName>
    </submittedName>
</protein>
<dbReference type="EMBL" id="CP137314">
    <property type="protein sequence ID" value="WQF89298.1"/>
    <property type="molecule type" value="Genomic_DNA"/>
</dbReference>
<reference evidence="4" key="1">
    <citation type="journal article" date="2023" name="bioRxiv">
        <title>Complete genome of the Medicago anthracnose fungus, Colletotrichum destructivum, reveals a mini-chromosome-like region within a core chromosome.</title>
        <authorList>
            <person name="Lapalu N."/>
            <person name="Simon A."/>
            <person name="Lu A."/>
            <person name="Plaumann P.-L."/>
            <person name="Amselem J."/>
            <person name="Pigne S."/>
            <person name="Auger A."/>
            <person name="Koch C."/>
            <person name="Dallery J.-F."/>
            <person name="O'Connell R.J."/>
        </authorList>
    </citation>
    <scope>NUCLEOTIDE SEQUENCE [LARGE SCALE GENOMIC DNA]</scope>
    <source>
        <strain evidence="4">CBS 520.97</strain>
    </source>
</reference>
<evidence type="ECO:0000256" key="1">
    <source>
        <dbReference type="SAM" id="MobiDB-lite"/>
    </source>
</evidence>
<feature type="compositionally biased region" description="Basic residues" evidence="1">
    <location>
        <begin position="119"/>
        <end position="128"/>
    </location>
</feature>
<dbReference type="KEGG" id="cdet:87950812"/>
<evidence type="ECO:0000256" key="2">
    <source>
        <dbReference type="SAM" id="Phobius"/>
    </source>
</evidence>
<dbReference type="Proteomes" id="UP001322277">
    <property type="component" value="Chromosome 10"/>
</dbReference>
<keyword evidence="2" id="KW-1133">Transmembrane helix</keyword>
<feature type="region of interest" description="Disordered" evidence="1">
    <location>
        <begin position="68"/>
        <end position="98"/>
    </location>
</feature>
<gene>
    <name evidence="3" type="ORF">CDEST_14312</name>
</gene>
<evidence type="ECO:0000313" key="4">
    <source>
        <dbReference type="Proteomes" id="UP001322277"/>
    </source>
</evidence>
<dbReference type="RefSeq" id="XP_062786519.1">
    <property type="nucleotide sequence ID" value="XM_062930468.1"/>
</dbReference>
<keyword evidence="2" id="KW-0812">Transmembrane</keyword>
<accession>A0AAX4J1M9</accession>